<evidence type="ECO:0000256" key="8">
    <source>
        <dbReference type="RuleBase" id="RU361189"/>
    </source>
</evidence>
<dbReference type="GO" id="GO:0051117">
    <property type="term" value="F:ATPase binding"/>
    <property type="evidence" value="ECO:0007669"/>
    <property type="project" value="TreeGrafter"/>
</dbReference>
<feature type="transmembrane region" description="Helical" evidence="8">
    <location>
        <begin position="6"/>
        <end position="25"/>
    </location>
</feature>
<dbReference type="PANTHER" id="PTHR11629:SF63">
    <property type="entry name" value="V-TYPE PROTON ATPASE SUBUNIT A"/>
    <property type="match status" value="1"/>
</dbReference>
<evidence type="ECO:0000256" key="1">
    <source>
        <dbReference type="ARBA" id="ARBA00004141"/>
    </source>
</evidence>
<dbReference type="PANTHER" id="PTHR11629">
    <property type="entry name" value="VACUOLAR PROTON ATPASES"/>
    <property type="match status" value="1"/>
</dbReference>
<gene>
    <name evidence="9" type="ORF">TCHU04912_LOCUS9751</name>
</gene>
<proteinExistence type="inferred from homology"/>
<keyword evidence="6 8" id="KW-0406">Ion transport</keyword>
<feature type="transmembrane region" description="Helical" evidence="8">
    <location>
        <begin position="87"/>
        <end position="110"/>
    </location>
</feature>
<feature type="transmembrane region" description="Helical" evidence="8">
    <location>
        <begin position="46"/>
        <end position="75"/>
    </location>
</feature>
<evidence type="ECO:0000256" key="2">
    <source>
        <dbReference type="ARBA" id="ARBA00009904"/>
    </source>
</evidence>
<dbReference type="GO" id="GO:0033179">
    <property type="term" value="C:proton-transporting V-type ATPase, V0 domain"/>
    <property type="evidence" value="ECO:0007669"/>
    <property type="project" value="InterPro"/>
</dbReference>
<evidence type="ECO:0000313" key="9">
    <source>
        <dbReference type="EMBL" id="CAD9207515.1"/>
    </source>
</evidence>
<comment type="subcellular location">
    <subcellularLocation>
        <location evidence="1">Membrane</location>
        <topology evidence="1">Multi-pass membrane protein</topology>
    </subcellularLocation>
</comment>
<reference evidence="9" key="1">
    <citation type="submission" date="2021-01" db="EMBL/GenBank/DDBJ databases">
        <authorList>
            <person name="Corre E."/>
            <person name="Pelletier E."/>
            <person name="Niang G."/>
            <person name="Scheremetjew M."/>
            <person name="Finn R."/>
            <person name="Kale V."/>
            <person name="Holt S."/>
            <person name="Cochrane G."/>
            <person name="Meng A."/>
            <person name="Brown T."/>
            <person name="Cohen L."/>
        </authorList>
    </citation>
    <scope>NUCLEOTIDE SEQUENCE</scope>
    <source>
        <strain evidence="9">PLY429</strain>
    </source>
</reference>
<dbReference type="EMBL" id="HBGG01018896">
    <property type="protein sequence ID" value="CAD9207515.1"/>
    <property type="molecule type" value="Transcribed_RNA"/>
</dbReference>
<dbReference type="AlphaFoldDB" id="A0A7S1SSC7"/>
<comment type="similarity">
    <text evidence="2 8">Belongs to the V-ATPase 116 kDa subunit family.</text>
</comment>
<feature type="transmembrane region" description="Helical" evidence="8">
    <location>
        <begin position="224"/>
        <end position="245"/>
    </location>
</feature>
<evidence type="ECO:0000256" key="3">
    <source>
        <dbReference type="ARBA" id="ARBA00022448"/>
    </source>
</evidence>
<keyword evidence="7 8" id="KW-0472">Membrane</keyword>
<dbReference type="GO" id="GO:0046961">
    <property type="term" value="F:proton-transporting ATPase activity, rotational mechanism"/>
    <property type="evidence" value="ECO:0007669"/>
    <property type="project" value="InterPro"/>
</dbReference>
<keyword evidence="8" id="KW-0375">Hydrogen ion transport</keyword>
<evidence type="ECO:0000256" key="7">
    <source>
        <dbReference type="ARBA" id="ARBA00023136"/>
    </source>
</evidence>
<protein>
    <recommendedName>
        <fullName evidence="8">V-type proton ATPase subunit a</fullName>
    </recommendedName>
</protein>
<evidence type="ECO:0000256" key="6">
    <source>
        <dbReference type="ARBA" id="ARBA00023065"/>
    </source>
</evidence>
<keyword evidence="5 8" id="KW-1133">Transmembrane helix</keyword>
<sequence length="287" mass="32087">MKMSIIVGVTHMNLGIFCSLFNQLFFRDKLSIYTEFVPQILFLNSLFGYLSLLIIIKWVTGSTADLYNIMIYMFLSPGTLDESNTLFAGQAFLQVVLVILALVCVPWMLIPKPLILKKRHEQAHYSPARLHDVSDDESTQLTVEVAQPGGGGHGHGEVFEFGEVMVHQMIHTIEFVLGAVSNTASYLRLWALSLAHAQLSAVFYDMVLMLPISMGSSGGGAVSIILIVVGFFVWACATMGVLMIMESLSAFLHALRLHWVEYMNKFYHGDGYLFVPYSFAEVEKEEL</sequence>
<comment type="function">
    <text evidence="8">Essential component of the vacuolar proton pump (V-ATPase), a multimeric enzyme that catalyzes the translocation of protons across the membranes. Required for assembly and activity of the V-ATPase.</text>
</comment>
<evidence type="ECO:0000256" key="4">
    <source>
        <dbReference type="ARBA" id="ARBA00022692"/>
    </source>
</evidence>
<keyword evidence="4 8" id="KW-0812">Transmembrane</keyword>
<dbReference type="Pfam" id="PF01496">
    <property type="entry name" value="V_ATPase_I"/>
    <property type="match status" value="1"/>
</dbReference>
<feature type="transmembrane region" description="Helical" evidence="8">
    <location>
        <begin position="189"/>
        <end position="212"/>
    </location>
</feature>
<dbReference type="GO" id="GO:0016471">
    <property type="term" value="C:vacuolar proton-transporting V-type ATPase complex"/>
    <property type="evidence" value="ECO:0007669"/>
    <property type="project" value="TreeGrafter"/>
</dbReference>
<organism evidence="9">
    <name type="scientific">Tetraselmis chuii</name>
    <dbReference type="NCBI Taxonomy" id="63592"/>
    <lineage>
        <taxon>Eukaryota</taxon>
        <taxon>Viridiplantae</taxon>
        <taxon>Chlorophyta</taxon>
        <taxon>core chlorophytes</taxon>
        <taxon>Chlorodendrophyceae</taxon>
        <taxon>Chlorodendrales</taxon>
        <taxon>Chlorodendraceae</taxon>
        <taxon>Tetraselmis</taxon>
    </lineage>
</organism>
<dbReference type="InterPro" id="IPR002490">
    <property type="entry name" value="V-ATPase_116kDa_su"/>
</dbReference>
<dbReference type="GO" id="GO:0007035">
    <property type="term" value="P:vacuolar acidification"/>
    <property type="evidence" value="ECO:0007669"/>
    <property type="project" value="TreeGrafter"/>
</dbReference>
<evidence type="ECO:0000256" key="5">
    <source>
        <dbReference type="ARBA" id="ARBA00022989"/>
    </source>
</evidence>
<keyword evidence="3 8" id="KW-0813">Transport</keyword>
<name>A0A7S1SSC7_9CHLO</name>
<accession>A0A7S1SSC7</accession>